<reference evidence="1" key="2">
    <citation type="journal article" date="2015" name="Fish Shellfish Immunol.">
        <title>Early steps in the European eel (Anguilla anguilla)-Vibrio vulnificus interaction in the gills: Role of the RtxA13 toxin.</title>
        <authorList>
            <person name="Callol A."/>
            <person name="Pajuelo D."/>
            <person name="Ebbesson L."/>
            <person name="Teles M."/>
            <person name="MacKenzie S."/>
            <person name="Amaro C."/>
        </authorList>
    </citation>
    <scope>NUCLEOTIDE SEQUENCE</scope>
</reference>
<evidence type="ECO:0000313" key="1">
    <source>
        <dbReference type="EMBL" id="JAH75621.1"/>
    </source>
</evidence>
<sequence>MVFFLLCCRAKGIYHILPVLAYDSYSKEREKKAILPPLSTSICIKTL</sequence>
<protein>
    <submittedName>
        <fullName evidence="1">Uncharacterized protein</fullName>
    </submittedName>
</protein>
<accession>A0A0E9VC81</accession>
<dbReference type="AlphaFoldDB" id="A0A0E9VC81"/>
<proteinExistence type="predicted"/>
<reference evidence="1" key="1">
    <citation type="submission" date="2014-11" db="EMBL/GenBank/DDBJ databases">
        <authorList>
            <person name="Amaro Gonzalez C."/>
        </authorList>
    </citation>
    <scope>NUCLEOTIDE SEQUENCE</scope>
</reference>
<name>A0A0E9VC81_ANGAN</name>
<organism evidence="1">
    <name type="scientific">Anguilla anguilla</name>
    <name type="common">European freshwater eel</name>
    <name type="synonym">Muraena anguilla</name>
    <dbReference type="NCBI Taxonomy" id="7936"/>
    <lineage>
        <taxon>Eukaryota</taxon>
        <taxon>Metazoa</taxon>
        <taxon>Chordata</taxon>
        <taxon>Craniata</taxon>
        <taxon>Vertebrata</taxon>
        <taxon>Euteleostomi</taxon>
        <taxon>Actinopterygii</taxon>
        <taxon>Neopterygii</taxon>
        <taxon>Teleostei</taxon>
        <taxon>Anguilliformes</taxon>
        <taxon>Anguillidae</taxon>
        <taxon>Anguilla</taxon>
    </lineage>
</organism>
<dbReference type="EMBL" id="GBXM01032956">
    <property type="protein sequence ID" value="JAH75621.1"/>
    <property type="molecule type" value="Transcribed_RNA"/>
</dbReference>